<reference evidence="1 2" key="1">
    <citation type="journal article" date="2016" name="Sci. Rep.">
        <title>Metabolic traits of an uncultured archaeal lineage -MSBL1- from brine pools of the Red Sea.</title>
        <authorList>
            <person name="Mwirichia R."/>
            <person name="Alam I."/>
            <person name="Rashid M."/>
            <person name="Vinu M."/>
            <person name="Ba-Alawi W."/>
            <person name="Anthony Kamau A."/>
            <person name="Kamanda Ngugi D."/>
            <person name="Goker M."/>
            <person name="Klenk H.P."/>
            <person name="Bajic V."/>
            <person name="Stingl U."/>
        </authorList>
    </citation>
    <scope>NUCLEOTIDE SEQUENCE [LARGE SCALE GENOMIC DNA]</scope>
    <source>
        <strain evidence="1">SCGC-AAA261D19</strain>
    </source>
</reference>
<accession>A0A133V6P8</accession>
<evidence type="ECO:0000313" key="1">
    <source>
        <dbReference type="EMBL" id="KXB02111.1"/>
    </source>
</evidence>
<protein>
    <submittedName>
        <fullName evidence="1">Uncharacterized protein</fullName>
    </submittedName>
</protein>
<proteinExistence type="predicted"/>
<sequence>MALARKILEDNAFFILDDALVFSDVERTVRQHEVLNKFSEVGWQTLYFTSNQDTAKELEDLSGNKLISLEELP</sequence>
<dbReference type="Proteomes" id="UP000070400">
    <property type="component" value="Unassembled WGS sequence"/>
</dbReference>
<keyword evidence="2" id="KW-1185">Reference proteome</keyword>
<organism evidence="1 2">
    <name type="scientific">candidate division MSBL1 archaeon SCGC-AAA261D19</name>
    <dbReference type="NCBI Taxonomy" id="1698273"/>
    <lineage>
        <taxon>Archaea</taxon>
        <taxon>Methanobacteriati</taxon>
        <taxon>Methanobacteriota</taxon>
        <taxon>candidate division MSBL1</taxon>
    </lineage>
</organism>
<dbReference type="EMBL" id="LHXX01000025">
    <property type="protein sequence ID" value="KXB02111.1"/>
    <property type="molecule type" value="Genomic_DNA"/>
</dbReference>
<evidence type="ECO:0000313" key="2">
    <source>
        <dbReference type="Proteomes" id="UP000070400"/>
    </source>
</evidence>
<name>A0A133V6P8_9EURY</name>
<gene>
    <name evidence="1" type="ORF">AKJ43_02480</name>
</gene>
<dbReference type="AlphaFoldDB" id="A0A133V6P8"/>
<comment type="caution">
    <text evidence="1">The sequence shown here is derived from an EMBL/GenBank/DDBJ whole genome shotgun (WGS) entry which is preliminary data.</text>
</comment>